<organism evidence="2 3">
    <name type="scientific">Streptomyces cinereoruber</name>
    <dbReference type="NCBI Taxonomy" id="67260"/>
    <lineage>
        <taxon>Bacteria</taxon>
        <taxon>Bacillati</taxon>
        <taxon>Actinomycetota</taxon>
        <taxon>Actinomycetes</taxon>
        <taxon>Kitasatosporales</taxon>
        <taxon>Streptomycetaceae</taxon>
        <taxon>Streptomyces</taxon>
    </lineage>
</organism>
<feature type="region of interest" description="Disordered" evidence="1">
    <location>
        <begin position="1"/>
        <end position="34"/>
    </location>
</feature>
<feature type="compositionally biased region" description="Low complexity" evidence="1">
    <location>
        <begin position="18"/>
        <end position="32"/>
    </location>
</feature>
<comment type="caution">
    <text evidence="2">The sequence shown here is derived from an EMBL/GenBank/DDBJ whole genome shotgun (WGS) entry which is preliminary data.</text>
</comment>
<reference evidence="2 3" key="1">
    <citation type="journal article" date="2014" name="Int. J. Syst. Evol. Microbiol.">
        <title>Complete genome sequence of Corynebacterium casei LMG S-19264T (=DSM 44701T), isolated from a smear-ripened cheese.</title>
        <authorList>
            <consortium name="US DOE Joint Genome Institute (JGI-PGF)"/>
            <person name="Walter F."/>
            <person name="Albersmeier A."/>
            <person name="Kalinowski J."/>
            <person name="Ruckert C."/>
        </authorList>
    </citation>
    <scope>NUCLEOTIDE SEQUENCE [LARGE SCALE GENOMIC DNA]</scope>
    <source>
        <strain evidence="2 3">JCM 4205</strain>
    </source>
</reference>
<sequence length="155" mass="17084">MRHRKAHACGVERRRTHSSSAARSSSDSVNSAFGRPARAMEQAYTSEWNSRLRTLGALRARALAREQEKSMLEVAEALGMTEKAARTCLLHYEYLGRRPAGRTGQWEDSYGLVLAGEPGNGETERFFNGLQRHARSMNAPAPGVSARPGPLCLRS</sequence>
<evidence type="ECO:0000313" key="2">
    <source>
        <dbReference type="EMBL" id="GGR48376.1"/>
    </source>
</evidence>
<dbReference type="AlphaFoldDB" id="A0AAV4KU21"/>
<name>A0AAV4KU21_9ACTN</name>
<gene>
    <name evidence="2" type="ORF">GCM10010497_59820</name>
</gene>
<accession>A0AAV4KU21</accession>
<evidence type="ECO:0000313" key="3">
    <source>
        <dbReference type="Proteomes" id="UP000642014"/>
    </source>
</evidence>
<dbReference type="EMBL" id="BMSJ01000014">
    <property type="protein sequence ID" value="GGR48376.1"/>
    <property type="molecule type" value="Genomic_DNA"/>
</dbReference>
<proteinExistence type="predicted"/>
<protein>
    <submittedName>
        <fullName evidence="2">Uncharacterized protein</fullName>
    </submittedName>
</protein>
<evidence type="ECO:0000256" key="1">
    <source>
        <dbReference type="SAM" id="MobiDB-lite"/>
    </source>
</evidence>
<dbReference type="Proteomes" id="UP000642014">
    <property type="component" value="Unassembled WGS sequence"/>
</dbReference>